<gene>
    <name evidence="2" type="ORF">GCM10022252_34750</name>
</gene>
<keyword evidence="1" id="KW-0812">Transmembrane</keyword>
<keyword evidence="1" id="KW-1133">Transmembrane helix</keyword>
<proteinExistence type="predicted"/>
<dbReference type="EMBL" id="BAABAQ010000005">
    <property type="protein sequence ID" value="GAA4192790.1"/>
    <property type="molecule type" value="Genomic_DNA"/>
</dbReference>
<feature type="transmembrane region" description="Helical" evidence="1">
    <location>
        <begin position="44"/>
        <end position="65"/>
    </location>
</feature>
<evidence type="ECO:0000313" key="3">
    <source>
        <dbReference type="Proteomes" id="UP001501251"/>
    </source>
</evidence>
<sequence>MYAALDHVAIRMGEEVLRRGPEGEGAPLNTEVTPVTANAWTMTWWIILGAGLVGVTPIAIGALLLRLRGRGLDHRPVLPWPRFGGAALWVGQGCFDVRPRGLRRMAGPGWR</sequence>
<evidence type="ECO:0000256" key="1">
    <source>
        <dbReference type="SAM" id="Phobius"/>
    </source>
</evidence>
<accession>A0ABP8AXA7</accession>
<protein>
    <submittedName>
        <fullName evidence="2">Uncharacterized protein</fullName>
    </submittedName>
</protein>
<evidence type="ECO:0000313" key="2">
    <source>
        <dbReference type="EMBL" id="GAA4192790.1"/>
    </source>
</evidence>
<name>A0ABP8AXA7_9ACTN</name>
<comment type="caution">
    <text evidence="2">The sequence shown here is derived from an EMBL/GenBank/DDBJ whole genome shotgun (WGS) entry which is preliminary data.</text>
</comment>
<keyword evidence="1" id="KW-0472">Membrane</keyword>
<dbReference type="Proteomes" id="UP001501251">
    <property type="component" value="Unassembled WGS sequence"/>
</dbReference>
<keyword evidence="3" id="KW-1185">Reference proteome</keyword>
<organism evidence="2 3">
    <name type="scientific">Streptosporangium oxazolinicum</name>
    <dbReference type="NCBI Taxonomy" id="909287"/>
    <lineage>
        <taxon>Bacteria</taxon>
        <taxon>Bacillati</taxon>
        <taxon>Actinomycetota</taxon>
        <taxon>Actinomycetes</taxon>
        <taxon>Streptosporangiales</taxon>
        <taxon>Streptosporangiaceae</taxon>
        <taxon>Streptosporangium</taxon>
    </lineage>
</organism>
<reference evidence="3" key="1">
    <citation type="journal article" date="2019" name="Int. J. Syst. Evol. Microbiol.">
        <title>The Global Catalogue of Microorganisms (GCM) 10K type strain sequencing project: providing services to taxonomists for standard genome sequencing and annotation.</title>
        <authorList>
            <consortium name="The Broad Institute Genomics Platform"/>
            <consortium name="The Broad Institute Genome Sequencing Center for Infectious Disease"/>
            <person name="Wu L."/>
            <person name="Ma J."/>
        </authorList>
    </citation>
    <scope>NUCLEOTIDE SEQUENCE [LARGE SCALE GENOMIC DNA]</scope>
    <source>
        <strain evidence="3">JCM 17388</strain>
    </source>
</reference>